<comment type="caution">
    <text evidence="1">The sequence shown here is derived from an EMBL/GenBank/DDBJ whole genome shotgun (WGS) entry which is preliminary data.</text>
</comment>
<dbReference type="EMBL" id="LAZR01032600">
    <property type="protein sequence ID" value="KKL50430.1"/>
    <property type="molecule type" value="Genomic_DNA"/>
</dbReference>
<dbReference type="AlphaFoldDB" id="A0A0F9EZK8"/>
<reference evidence="1" key="1">
    <citation type="journal article" date="2015" name="Nature">
        <title>Complex archaea that bridge the gap between prokaryotes and eukaryotes.</title>
        <authorList>
            <person name="Spang A."/>
            <person name="Saw J.H."/>
            <person name="Jorgensen S.L."/>
            <person name="Zaremba-Niedzwiedzka K."/>
            <person name="Martijn J."/>
            <person name="Lind A.E."/>
            <person name="van Eijk R."/>
            <person name="Schleper C."/>
            <person name="Guy L."/>
            <person name="Ettema T.J."/>
        </authorList>
    </citation>
    <scope>NUCLEOTIDE SEQUENCE</scope>
</reference>
<sequence length="60" mass="7193">MKTKHYTEAQQEWLKEKGKLSKYRSKRGRLRTKKLRDAFETKFGQTRSKAAIGYMTRQLV</sequence>
<evidence type="ECO:0000313" key="1">
    <source>
        <dbReference type="EMBL" id="KKL50430.1"/>
    </source>
</evidence>
<accession>A0A0F9EZK8</accession>
<feature type="non-terminal residue" evidence="1">
    <location>
        <position position="60"/>
    </location>
</feature>
<proteinExistence type="predicted"/>
<name>A0A0F9EZK8_9ZZZZ</name>
<organism evidence="1">
    <name type="scientific">marine sediment metagenome</name>
    <dbReference type="NCBI Taxonomy" id="412755"/>
    <lineage>
        <taxon>unclassified sequences</taxon>
        <taxon>metagenomes</taxon>
        <taxon>ecological metagenomes</taxon>
    </lineage>
</organism>
<protein>
    <submittedName>
        <fullName evidence="1">Uncharacterized protein</fullName>
    </submittedName>
</protein>
<gene>
    <name evidence="1" type="ORF">LCGC14_2305580</name>
</gene>